<dbReference type="Pfam" id="PF12043">
    <property type="entry name" value="DUF3527"/>
    <property type="match status" value="2"/>
</dbReference>
<dbReference type="EMBL" id="JAUIZM010000011">
    <property type="protein sequence ID" value="KAK1357193.1"/>
    <property type="molecule type" value="Genomic_DNA"/>
</dbReference>
<sequence>MDSPCSSSGSSSSKLQNKLRRDKGKASYSDLHSEVKRDVIKTPRLQKEELVKYMSKLPRFLDKGEKVKAKPLNLGVLDWNTLENWQNYHPPRPSSRYSTSSSITASSLWTDGSSNYNGRGDGTFSPSGHKVRRPSLHSYLTISPIEGHSKHVQSHAQNVANYTDIKVITANRFDTKQSIPRDSAFPTKSSEQKLRKCKRQSSDSQKTRSSTDFQNYGLPSPKGKWKVKADASRPGSEKLQNQYGDSTHCGFSDGSREAKESISSDRSHLQEVYSTDLYPSTSNSCAITRETGGSEGPPKEQMFSFSLSRATKLVNRAKSKISEEKISIIPTVSSTAKPLKVLNLKSTNADSEAENPSPSCRLSSVLNSIRRRSYHSRYSSDVLQFSSEDVTAKSGSDIADSFVCSDTAKTDHSNSGSKDHFSPLKRWLNPLLKTKGANSRFSDHSPKNSISTCRFSASFDKERELSSVHRPKVKLDFTNLRTPNLDDTHRTKTKGSSTLQAHFQVSTKNDLPLFTFAVDNSDVLLATLRKFSSRKNDPTWIYTFFSVHEMRRKSGGWLSQGSKVKDYVPNVVAQMKVSDLPISNLDEPLSVDQLSIREFVLYAVGLQLFDHQTCDRQLNDELAAIVVKFPRKTITGVEDSFQKSRVSSNLRDLQEDKSITGNQELFRTTVVLPGGIHGLPSKGEASALIERWFSGGQCDCGGWDLGCKVNVFSNNNQKSDGHFELFSQSQEKAEQATPFFSLSPHKNGIFSVKFDSTLSLLQAFSICVAVFDSIKQSELQQPSKSFEQKLAEEARLPDICGVRTPKLVKVDVPSRFASQPPHTPAERV</sequence>
<feature type="compositionally biased region" description="Low complexity" evidence="1">
    <location>
        <begin position="1"/>
        <end position="13"/>
    </location>
</feature>
<evidence type="ECO:0000256" key="1">
    <source>
        <dbReference type="SAM" id="MobiDB-lite"/>
    </source>
</evidence>
<proteinExistence type="predicted"/>
<dbReference type="PANTHER" id="PTHR31390">
    <property type="entry name" value="EXPRESSED PROTEIN"/>
    <property type="match status" value="1"/>
</dbReference>
<dbReference type="Proteomes" id="UP001237642">
    <property type="component" value="Unassembled WGS sequence"/>
</dbReference>
<feature type="compositionally biased region" description="Polar residues" evidence="1">
    <location>
        <begin position="202"/>
        <end position="214"/>
    </location>
</feature>
<feature type="region of interest" description="Disordered" evidence="1">
    <location>
        <begin position="1"/>
        <end position="33"/>
    </location>
</feature>
<name>A0AAD8H030_9APIA</name>
<feature type="compositionally biased region" description="Basic and acidic residues" evidence="1">
    <location>
        <begin position="254"/>
        <end position="269"/>
    </location>
</feature>
<gene>
    <name evidence="2" type="ORF">POM88_050449</name>
</gene>
<evidence type="ECO:0000313" key="3">
    <source>
        <dbReference type="Proteomes" id="UP001237642"/>
    </source>
</evidence>
<dbReference type="PANTHER" id="PTHR31390:SF4">
    <property type="entry name" value="DUF3527 DOMAIN-CONTAINING PROTEIN"/>
    <property type="match status" value="1"/>
</dbReference>
<protein>
    <submittedName>
        <fullName evidence="2">Uncharacterized protein</fullName>
    </submittedName>
</protein>
<dbReference type="AlphaFoldDB" id="A0AAD8H030"/>
<accession>A0AAD8H030</accession>
<dbReference type="InterPro" id="IPR021916">
    <property type="entry name" value="DUF3527"/>
</dbReference>
<feature type="region of interest" description="Disordered" evidence="1">
    <location>
        <begin position="110"/>
        <end position="131"/>
    </location>
</feature>
<organism evidence="2 3">
    <name type="scientific">Heracleum sosnowskyi</name>
    <dbReference type="NCBI Taxonomy" id="360622"/>
    <lineage>
        <taxon>Eukaryota</taxon>
        <taxon>Viridiplantae</taxon>
        <taxon>Streptophyta</taxon>
        <taxon>Embryophyta</taxon>
        <taxon>Tracheophyta</taxon>
        <taxon>Spermatophyta</taxon>
        <taxon>Magnoliopsida</taxon>
        <taxon>eudicotyledons</taxon>
        <taxon>Gunneridae</taxon>
        <taxon>Pentapetalae</taxon>
        <taxon>asterids</taxon>
        <taxon>campanulids</taxon>
        <taxon>Apiales</taxon>
        <taxon>Apiaceae</taxon>
        <taxon>Apioideae</taxon>
        <taxon>apioid superclade</taxon>
        <taxon>Tordylieae</taxon>
        <taxon>Tordyliinae</taxon>
        <taxon>Heracleum</taxon>
    </lineage>
</organism>
<comment type="caution">
    <text evidence="2">The sequence shown here is derived from an EMBL/GenBank/DDBJ whole genome shotgun (WGS) entry which is preliminary data.</text>
</comment>
<reference evidence="2" key="1">
    <citation type="submission" date="2023-02" db="EMBL/GenBank/DDBJ databases">
        <title>Genome of toxic invasive species Heracleum sosnowskyi carries increased number of genes despite the absence of recent whole-genome duplications.</title>
        <authorList>
            <person name="Schelkunov M."/>
            <person name="Shtratnikova V."/>
            <person name="Makarenko M."/>
            <person name="Klepikova A."/>
            <person name="Omelchenko D."/>
            <person name="Novikova G."/>
            <person name="Obukhova E."/>
            <person name="Bogdanov V."/>
            <person name="Penin A."/>
            <person name="Logacheva M."/>
        </authorList>
    </citation>
    <scope>NUCLEOTIDE SEQUENCE</scope>
    <source>
        <strain evidence="2">Hsosn_3</strain>
        <tissue evidence="2">Leaf</tissue>
    </source>
</reference>
<feature type="region of interest" description="Disordered" evidence="1">
    <location>
        <begin position="178"/>
        <end position="274"/>
    </location>
</feature>
<reference evidence="2" key="2">
    <citation type="submission" date="2023-05" db="EMBL/GenBank/DDBJ databases">
        <authorList>
            <person name="Schelkunov M.I."/>
        </authorList>
    </citation>
    <scope>NUCLEOTIDE SEQUENCE</scope>
    <source>
        <strain evidence="2">Hsosn_3</strain>
        <tissue evidence="2">Leaf</tissue>
    </source>
</reference>
<keyword evidence="3" id="KW-1185">Reference proteome</keyword>
<evidence type="ECO:0000313" key="2">
    <source>
        <dbReference type="EMBL" id="KAK1357193.1"/>
    </source>
</evidence>